<evidence type="ECO:0000256" key="5">
    <source>
        <dbReference type="SAM" id="SignalP"/>
    </source>
</evidence>
<dbReference type="InterPro" id="IPR001254">
    <property type="entry name" value="Trypsin_dom"/>
</dbReference>
<gene>
    <name evidence="7" type="ORF">O3P69_003874</name>
</gene>
<evidence type="ECO:0000313" key="7">
    <source>
        <dbReference type="EMBL" id="KAK8398261.1"/>
    </source>
</evidence>
<evidence type="ECO:0000256" key="3">
    <source>
        <dbReference type="ARBA" id="ARBA00023157"/>
    </source>
</evidence>
<feature type="signal peptide" evidence="5">
    <location>
        <begin position="1"/>
        <end position="20"/>
    </location>
</feature>
<dbReference type="InterPro" id="IPR033116">
    <property type="entry name" value="TRYPSIN_SER"/>
</dbReference>
<dbReference type="PROSITE" id="PS50240">
    <property type="entry name" value="TRYPSIN_DOM"/>
    <property type="match status" value="1"/>
</dbReference>
<dbReference type="AlphaFoldDB" id="A0AAW0UFP8"/>
<dbReference type="InterPro" id="IPR018114">
    <property type="entry name" value="TRYPSIN_HIS"/>
</dbReference>
<keyword evidence="8" id="KW-1185">Reference proteome</keyword>
<dbReference type="SUPFAM" id="SSF50494">
    <property type="entry name" value="Trypsin-like serine proteases"/>
    <property type="match status" value="1"/>
</dbReference>
<keyword evidence="3" id="KW-1015">Disulfide bond</keyword>
<keyword evidence="5" id="KW-0732">Signal</keyword>
<dbReference type="GO" id="GO:0006508">
    <property type="term" value="P:proteolysis"/>
    <property type="evidence" value="ECO:0007669"/>
    <property type="project" value="UniProtKB-KW"/>
</dbReference>
<proteinExistence type="predicted"/>
<dbReference type="Pfam" id="PF00089">
    <property type="entry name" value="Trypsin"/>
    <property type="match status" value="1"/>
</dbReference>
<dbReference type="Proteomes" id="UP001487740">
    <property type="component" value="Unassembled WGS sequence"/>
</dbReference>
<comment type="subcellular location">
    <subcellularLocation>
        <location evidence="1">Secreted</location>
    </subcellularLocation>
</comment>
<evidence type="ECO:0000259" key="6">
    <source>
        <dbReference type="PROSITE" id="PS50240"/>
    </source>
</evidence>
<dbReference type="PANTHER" id="PTHR24252:SF7">
    <property type="entry name" value="HYALIN"/>
    <property type="match status" value="1"/>
</dbReference>
<dbReference type="GO" id="GO:0004252">
    <property type="term" value="F:serine-type endopeptidase activity"/>
    <property type="evidence" value="ECO:0007669"/>
    <property type="project" value="InterPro"/>
</dbReference>
<dbReference type="PROSITE" id="PS00134">
    <property type="entry name" value="TRYPSIN_HIS"/>
    <property type="match status" value="1"/>
</dbReference>
<dbReference type="SMART" id="SM00020">
    <property type="entry name" value="Tryp_SPc"/>
    <property type="match status" value="1"/>
</dbReference>
<dbReference type="PANTHER" id="PTHR24252">
    <property type="entry name" value="ACROSIN-RELATED"/>
    <property type="match status" value="1"/>
</dbReference>
<keyword evidence="4" id="KW-0378">Hydrolase</keyword>
<keyword evidence="2" id="KW-0964">Secreted</keyword>
<accession>A0AAW0UFP8</accession>
<keyword evidence="4" id="KW-0645">Protease</keyword>
<dbReference type="GO" id="GO:0005576">
    <property type="term" value="C:extracellular region"/>
    <property type="evidence" value="ECO:0007669"/>
    <property type="project" value="UniProtKB-SubCell"/>
</dbReference>
<evidence type="ECO:0000256" key="1">
    <source>
        <dbReference type="ARBA" id="ARBA00004613"/>
    </source>
</evidence>
<reference evidence="7 8" key="1">
    <citation type="submission" date="2023-03" db="EMBL/GenBank/DDBJ databases">
        <title>High-quality genome of Scylla paramamosain provides insights in environmental adaptation.</title>
        <authorList>
            <person name="Zhang L."/>
        </authorList>
    </citation>
    <scope>NUCLEOTIDE SEQUENCE [LARGE SCALE GENOMIC DNA]</scope>
    <source>
        <strain evidence="7">LZ_2023a</strain>
        <tissue evidence="7">Muscle</tissue>
    </source>
</reference>
<sequence length="303" mass="33336">MKVLLALFCICVAGIHRSHGRTYNAPLPASHTPNGEVFPGTLQKGNEYSRGGSDLSIWPRIVGGTEAEKHEFPWVVALLARYEYIGFEQLCGASVIDEWWVMTAAHCKDPSIDEYKIIAGEHNLEKDEEGEQHRKVATIVIHPEWDSHTMKNDIALMKLSEPLELDGKTVSPIRLPSPLVDSSGDCVVAGWGRLREGSLIGSDILMKVTVPLITDEECEKLYDGVNINETVSHDTICAGYHEGGKGPCHGDSGGSLVCQGPNEKSYAAGVVSWSYQCAQPDFPAVYTEVSHYIDWITQVRTQQ</sequence>
<dbReference type="InterPro" id="IPR001314">
    <property type="entry name" value="Peptidase_S1A"/>
</dbReference>
<dbReference type="InterPro" id="IPR009003">
    <property type="entry name" value="Peptidase_S1_PA"/>
</dbReference>
<dbReference type="PROSITE" id="PS00135">
    <property type="entry name" value="TRYPSIN_SER"/>
    <property type="match status" value="1"/>
</dbReference>
<evidence type="ECO:0000256" key="2">
    <source>
        <dbReference type="ARBA" id="ARBA00022525"/>
    </source>
</evidence>
<dbReference type="InterPro" id="IPR043504">
    <property type="entry name" value="Peptidase_S1_PA_chymotrypsin"/>
</dbReference>
<dbReference type="EMBL" id="JARAKH010000012">
    <property type="protein sequence ID" value="KAK8398261.1"/>
    <property type="molecule type" value="Genomic_DNA"/>
</dbReference>
<protein>
    <recommendedName>
        <fullName evidence="6">Peptidase S1 domain-containing protein</fullName>
    </recommendedName>
</protein>
<feature type="chain" id="PRO_5043743610" description="Peptidase S1 domain-containing protein" evidence="5">
    <location>
        <begin position="21"/>
        <end position="303"/>
    </location>
</feature>
<feature type="domain" description="Peptidase S1" evidence="6">
    <location>
        <begin position="61"/>
        <end position="301"/>
    </location>
</feature>
<keyword evidence="4" id="KW-0720">Serine protease</keyword>
<dbReference type="PRINTS" id="PR00722">
    <property type="entry name" value="CHYMOTRYPSIN"/>
</dbReference>
<dbReference type="CDD" id="cd00190">
    <property type="entry name" value="Tryp_SPc"/>
    <property type="match status" value="1"/>
</dbReference>
<organism evidence="7 8">
    <name type="scientific">Scylla paramamosain</name>
    <name type="common">Mud crab</name>
    <dbReference type="NCBI Taxonomy" id="85552"/>
    <lineage>
        <taxon>Eukaryota</taxon>
        <taxon>Metazoa</taxon>
        <taxon>Ecdysozoa</taxon>
        <taxon>Arthropoda</taxon>
        <taxon>Crustacea</taxon>
        <taxon>Multicrustacea</taxon>
        <taxon>Malacostraca</taxon>
        <taxon>Eumalacostraca</taxon>
        <taxon>Eucarida</taxon>
        <taxon>Decapoda</taxon>
        <taxon>Pleocyemata</taxon>
        <taxon>Brachyura</taxon>
        <taxon>Eubrachyura</taxon>
        <taxon>Portunoidea</taxon>
        <taxon>Portunidae</taxon>
        <taxon>Portuninae</taxon>
        <taxon>Scylla</taxon>
    </lineage>
</organism>
<evidence type="ECO:0000313" key="8">
    <source>
        <dbReference type="Proteomes" id="UP001487740"/>
    </source>
</evidence>
<comment type="caution">
    <text evidence="7">The sequence shown here is derived from an EMBL/GenBank/DDBJ whole genome shotgun (WGS) entry which is preliminary data.</text>
</comment>
<dbReference type="FunFam" id="2.40.10.10:FF:000038">
    <property type="entry name" value="Serine protease"/>
    <property type="match status" value="1"/>
</dbReference>
<name>A0AAW0UFP8_SCYPA</name>
<evidence type="ECO:0000256" key="4">
    <source>
        <dbReference type="RuleBase" id="RU363034"/>
    </source>
</evidence>
<dbReference type="Gene3D" id="2.40.10.10">
    <property type="entry name" value="Trypsin-like serine proteases"/>
    <property type="match status" value="1"/>
</dbReference>